<dbReference type="CDD" id="cd16345">
    <property type="entry name" value="LMWP_ArsC"/>
    <property type="match status" value="1"/>
</dbReference>
<dbReference type="STRING" id="990712.SAMN05216257_105254"/>
<dbReference type="SMART" id="SM00226">
    <property type="entry name" value="LMWPc"/>
    <property type="match status" value="1"/>
</dbReference>
<dbReference type="InterPro" id="IPR036390">
    <property type="entry name" value="WH_DNA-bd_sf"/>
</dbReference>
<reference evidence="4" key="1">
    <citation type="submission" date="2016-10" db="EMBL/GenBank/DDBJ databases">
        <authorList>
            <person name="Varghese N."/>
            <person name="Submissions S."/>
        </authorList>
    </citation>
    <scope>NUCLEOTIDE SEQUENCE [LARGE SCALE GENOMIC DNA]</scope>
    <source>
        <strain evidence="4">CGMCC 1.10789</strain>
    </source>
</reference>
<accession>A0A1G9FLP2</accession>
<keyword evidence="1" id="KW-0059">Arsenical resistance</keyword>
<dbReference type="InterPro" id="IPR036196">
    <property type="entry name" value="Ptyr_pPase_sf"/>
</dbReference>
<dbReference type="PANTHER" id="PTHR43428">
    <property type="entry name" value="ARSENATE REDUCTASE"/>
    <property type="match status" value="1"/>
</dbReference>
<dbReference type="SMART" id="SM00418">
    <property type="entry name" value="HTH_ARSR"/>
    <property type="match status" value="1"/>
</dbReference>
<evidence type="ECO:0000259" key="2">
    <source>
        <dbReference type="PROSITE" id="PS50987"/>
    </source>
</evidence>
<dbReference type="CDD" id="cd00090">
    <property type="entry name" value="HTH_ARSR"/>
    <property type="match status" value="1"/>
</dbReference>
<dbReference type="GO" id="GO:0003700">
    <property type="term" value="F:DNA-binding transcription factor activity"/>
    <property type="evidence" value="ECO:0007669"/>
    <property type="project" value="InterPro"/>
</dbReference>
<dbReference type="RefSeq" id="WP_092500829.1">
    <property type="nucleotide sequence ID" value="NZ_FNFV01000005.1"/>
</dbReference>
<dbReference type="SUPFAM" id="SSF52788">
    <property type="entry name" value="Phosphotyrosine protein phosphatases I"/>
    <property type="match status" value="1"/>
</dbReference>
<dbReference type="InterPro" id="IPR023485">
    <property type="entry name" value="Ptyr_pPase"/>
</dbReference>
<organism evidence="3 4">
    <name type="scientific">Meinhardsimonia xiamenensis</name>
    <dbReference type="NCBI Taxonomy" id="990712"/>
    <lineage>
        <taxon>Bacteria</taxon>
        <taxon>Pseudomonadati</taxon>
        <taxon>Pseudomonadota</taxon>
        <taxon>Alphaproteobacteria</taxon>
        <taxon>Rhodobacterales</taxon>
        <taxon>Paracoccaceae</taxon>
        <taxon>Meinhardsimonia</taxon>
    </lineage>
</organism>
<dbReference type="SUPFAM" id="SSF46785">
    <property type="entry name" value="Winged helix' DNA-binding domain"/>
    <property type="match status" value="1"/>
</dbReference>
<dbReference type="AlphaFoldDB" id="A0A1G9FLP2"/>
<dbReference type="NCBIfam" id="NF033788">
    <property type="entry name" value="HTH_metalloreg"/>
    <property type="match status" value="1"/>
</dbReference>
<keyword evidence="4" id="KW-1185">Reference proteome</keyword>
<proteinExistence type="predicted"/>
<sequence>MEKEIATRLATLGHPQRLAIFRLLVRRHPGRVPAGEIARALGLPASTLSSHLAALLATGLAARERQGTSLLYGVAMEAVRETLDFLFLDCCRGRPEACAPLLLPQLIGEARAMTDRKFNVLFLCTGNSARSIMAEAILRAEAGDRFNAFSAGTRPAGAVHPLALDLLQSLGHDTGSLRSKDLDEFTGERAPQLDFVFTVCDRAANEECPIFPGVPVTAHWGVPDPAAVEGDEITRRAAFRDAYARLQNRIRLFAALPLESLDRLARQREADAIARACDKEERHGEPTTSRA</sequence>
<dbReference type="OrthoDB" id="9793058at2"/>
<evidence type="ECO:0000256" key="1">
    <source>
        <dbReference type="ARBA" id="ARBA00022849"/>
    </source>
</evidence>
<dbReference type="PROSITE" id="PS50987">
    <property type="entry name" value="HTH_ARSR_2"/>
    <property type="match status" value="1"/>
</dbReference>
<dbReference type="Pfam" id="PF01451">
    <property type="entry name" value="LMWPc"/>
    <property type="match status" value="1"/>
</dbReference>
<dbReference type="PANTHER" id="PTHR43428:SF1">
    <property type="entry name" value="ARSENATE REDUCTASE"/>
    <property type="match status" value="1"/>
</dbReference>
<feature type="domain" description="HTH arsR-type" evidence="2">
    <location>
        <begin position="1"/>
        <end position="94"/>
    </location>
</feature>
<dbReference type="EMBL" id="FNFV01000005">
    <property type="protein sequence ID" value="SDK89289.1"/>
    <property type="molecule type" value="Genomic_DNA"/>
</dbReference>
<name>A0A1G9FLP2_9RHOB</name>
<evidence type="ECO:0000313" key="4">
    <source>
        <dbReference type="Proteomes" id="UP000199328"/>
    </source>
</evidence>
<dbReference type="GO" id="GO:0046685">
    <property type="term" value="P:response to arsenic-containing substance"/>
    <property type="evidence" value="ECO:0007669"/>
    <property type="project" value="UniProtKB-KW"/>
</dbReference>
<dbReference type="InterPro" id="IPR001845">
    <property type="entry name" value="HTH_ArsR_DNA-bd_dom"/>
</dbReference>
<dbReference type="Pfam" id="PF12840">
    <property type="entry name" value="HTH_20"/>
    <property type="match status" value="1"/>
</dbReference>
<dbReference type="Proteomes" id="UP000199328">
    <property type="component" value="Unassembled WGS sequence"/>
</dbReference>
<evidence type="ECO:0000313" key="3">
    <source>
        <dbReference type="EMBL" id="SDK89289.1"/>
    </source>
</evidence>
<protein>
    <submittedName>
        <fullName evidence="3">Arsenate reductase</fullName>
    </submittedName>
</protein>
<dbReference type="Gene3D" id="1.10.10.10">
    <property type="entry name" value="Winged helix-like DNA-binding domain superfamily/Winged helix DNA-binding domain"/>
    <property type="match status" value="1"/>
</dbReference>
<dbReference type="Gene3D" id="3.40.50.2300">
    <property type="match status" value="1"/>
</dbReference>
<dbReference type="InterPro" id="IPR011991">
    <property type="entry name" value="ArsR-like_HTH"/>
</dbReference>
<dbReference type="InterPro" id="IPR036388">
    <property type="entry name" value="WH-like_DNA-bd_sf"/>
</dbReference>
<gene>
    <name evidence="3" type="ORF">SAMN05216257_105254</name>
</gene>